<dbReference type="KEGG" id="nga:Ngar_c05680"/>
<reference evidence="1 2" key="1">
    <citation type="journal article" date="2012" name="Environ. Microbiol.">
        <title>The genome of the ammonia-oxidizing Candidatus Nitrososphaera gargensis: insights into metabolic versatility and environmental adaptations.</title>
        <authorList>
            <person name="Spang A."/>
            <person name="Poehlein A."/>
            <person name="Offre P."/>
            <person name="Zumbragel S."/>
            <person name="Haider S."/>
            <person name="Rychlik N."/>
            <person name="Nowka B."/>
            <person name="Schmeisser C."/>
            <person name="Lebedeva E.V."/>
            <person name="Rattei T."/>
            <person name="Bohm C."/>
            <person name="Schmid M."/>
            <person name="Galushko A."/>
            <person name="Hatzenpichler R."/>
            <person name="Weinmaier T."/>
            <person name="Daniel R."/>
            <person name="Schleper C."/>
            <person name="Spieck E."/>
            <person name="Streit W."/>
            <person name="Wagner M."/>
        </authorList>
    </citation>
    <scope>NUCLEOTIDE SEQUENCE [LARGE SCALE GENOMIC DNA]</scope>
    <source>
        <strain evidence="2">Ga9.2</strain>
    </source>
</reference>
<evidence type="ECO:0000313" key="1">
    <source>
        <dbReference type="EMBL" id="AFU57511.1"/>
    </source>
</evidence>
<dbReference type="AlphaFoldDB" id="K0I8B1"/>
<dbReference type="InParanoid" id="K0I8B1"/>
<sequence length="80" mass="9570">MKLADIYTMIHFMKEAAIGVCGYWDQMYLLPLRKQDNKQVHSQVLQDVLLRLDKAYQAFFKKLAKYPRFKRKEKCELPTS</sequence>
<dbReference type="EMBL" id="CP002408">
    <property type="protein sequence ID" value="AFU57511.1"/>
    <property type="molecule type" value="Genomic_DNA"/>
</dbReference>
<evidence type="ECO:0000313" key="2">
    <source>
        <dbReference type="Proteomes" id="UP000008037"/>
    </source>
</evidence>
<name>K0I8B1_NITGG</name>
<accession>K0I8B1</accession>
<organism evidence="1 2">
    <name type="scientific">Nitrososphaera gargensis (strain Ga9.2)</name>
    <dbReference type="NCBI Taxonomy" id="1237085"/>
    <lineage>
        <taxon>Archaea</taxon>
        <taxon>Nitrososphaerota</taxon>
        <taxon>Nitrososphaeria</taxon>
        <taxon>Nitrososphaerales</taxon>
        <taxon>Nitrososphaeraceae</taxon>
        <taxon>Nitrososphaera</taxon>
    </lineage>
</organism>
<dbReference type="HOGENOM" id="CLU_2581532_0_0_2"/>
<dbReference type="BioCyc" id="CNIT1237085:G1324-566-MONOMER"/>
<proteinExistence type="predicted"/>
<dbReference type="Proteomes" id="UP000008037">
    <property type="component" value="Chromosome"/>
</dbReference>
<gene>
    <name evidence="1" type="ordered locus">Ngar_c05680</name>
</gene>
<keyword evidence="2" id="KW-1185">Reference proteome</keyword>
<protein>
    <submittedName>
        <fullName evidence="1">Putative transposase, IS605 OrfB family</fullName>
    </submittedName>
</protein>